<sequence>MRMLAHSYPTPIVKPLWPFMAASVIVFFGVSAMQNAGVSTAEAKANPKNPYALKGGKAEHH</sequence>
<dbReference type="AlphaFoldDB" id="A0A316Z5V8"/>
<proteinExistence type="predicted"/>
<accession>A0A316Z5V8</accession>
<protein>
    <submittedName>
        <fullName evidence="2">Putative ATP18-subunit I/j of the mitochondrial F1F0-ATP synthase</fullName>
    </submittedName>
</protein>
<dbReference type="EMBL" id="KZ819299">
    <property type="protein sequence ID" value="PWN96342.1"/>
    <property type="molecule type" value="Genomic_DNA"/>
</dbReference>
<keyword evidence="3" id="KW-1185">Reference proteome</keyword>
<dbReference type="GeneID" id="37271836"/>
<organism evidence="2 3">
    <name type="scientific">Tilletiopsis washingtonensis</name>
    <dbReference type="NCBI Taxonomy" id="58919"/>
    <lineage>
        <taxon>Eukaryota</taxon>
        <taxon>Fungi</taxon>
        <taxon>Dikarya</taxon>
        <taxon>Basidiomycota</taxon>
        <taxon>Ustilaginomycotina</taxon>
        <taxon>Exobasidiomycetes</taxon>
        <taxon>Entylomatales</taxon>
        <taxon>Entylomatales incertae sedis</taxon>
        <taxon>Tilletiopsis</taxon>
    </lineage>
</organism>
<dbReference type="Proteomes" id="UP000245946">
    <property type="component" value="Unassembled WGS sequence"/>
</dbReference>
<dbReference type="Pfam" id="PF04911">
    <property type="entry name" value="ATP-synt_J"/>
    <property type="match status" value="1"/>
</dbReference>
<dbReference type="RefSeq" id="XP_025596621.1">
    <property type="nucleotide sequence ID" value="XM_025744292.1"/>
</dbReference>
<dbReference type="InterPro" id="IPR006995">
    <property type="entry name" value="ATP_synth_F0_jsu"/>
</dbReference>
<dbReference type="GO" id="GO:0046933">
    <property type="term" value="F:proton-transporting ATP synthase activity, rotational mechanism"/>
    <property type="evidence" value="ECO:0007669"/>
    <property type="project" value="TreeGrafter"/>
</dbReference>
<name>A0A316Z5V8_9BASI</name>
<gene>
    <name evidence="2" type="ORF">FA09DRAFT_340141</name>
</gene>
<feature type="region of interest" description="Disordered" evidence="1">
    <location>
        <begin position="39"/>
        <end position="61"/>
    </location>
</feature>
<dbReference type="OrthoDB" id="5520611at2759"/>
<reference evidence="2 3" key="1">
    <citation type="journal article" date="2018" name="Mol. Biol. Evol.">
        <title>Broad Genomic Sampling Reveals a Smut Pathogenic Ancestry of the Fungal Clade Ustilaginomycotina.</title>
        <authorList>
            <person name="Kijpornyongpan T."/>
            <person name="Mondo S.J."/>
            <person name="Barry K."/>
            <person name="Sandor L."/>
            <person name="Lee J."/>
            <person name="Lipzen A."/>
            <person name="Pangilinan J."/>
            <person name="LaButti K."/>
            <person name="Hainaut M."/>
            <person name="Henrissat B."/>
            <person name="Grigoriev I.V."/>
            <person name="Spatafora J.W."/>
            <person name="Aime M.C."/>
        </authorList>
    </citation>
    <scope>NUCLEOTIDE SEQUENCE [LARGE SCALE GENOMIC DNA]</scope>
    <source>
        <strain evidence="2 3">MCA 4186</strain>
    </source>
</reference>
<dbReference type="STRING" id="58919.A0A316Z5V8"/>
<dbReference type="PANTHER" id="PTHR28060:SF1">
    <property type="entry name" value="ATP SYNTHASE SUBUNIT J, MITOCHONDRIAL"/>
    <property type="match status" value="1"/>
</dbReference>
<evidence type="ECO:0000256" key="1">
    <source>
        <dbReference type="SAM" id="MobiDB-lite"/>
    </source>
</evidence>
<evidence type="ECO:0000313" key="3">
    <source>
        <dbReference type="Proteomes" id="UP000245946"/>
    </source>
</evidence>
<dbReference type="PANTHER" id="PTHR28060">
    <property type="entry name" value="ATP SYNTHASE SUBUNIT J, MITOCHONDRIAL"/>
    <property type="match status" value="1"/>
</dbReference>
<dbReference type="GO" id="GO:0045259">
    <property type="term" value="C:proton-transporting ATP synthase complex"/>
    <property type="evidence" value="ECO:0007669"/>
    <property type="project" value="InterPro"/>
</dbReference>
<evidence type="ECO:0000313" key="2">
    <source>
        <dbReference type="EMBL" id="PWN96342.1"/>
    </source>
</evidence>